<comment type="caution">
    <text evidence="1">The sequence shown here is derived from an EMBL/GenBank/DDBJ whole genome shotgun (WGS) entry which is preliminary data.</text>
</comment>
<proteinExistence type="predicted"/>
<sequence>MMDQSESASLSEAAVEELADLWYDLHAARLSAYSGGWSMACDRLENRIKRFTPLVGVTPWEEIQLPLLEDGIYQRIHADLGISASVDMEKVAQVRESINGRDVRGGRPA</sequence>
<protein>
    <submittedName>
        <fullName evidence="1">Uncharacterized protein</fullName>
    </submittedName>
</protein>
<organism evidence="1 2">
    <name type="scientific">Streptomyces caniscabiei</name>
    <dbReference type="NCBI Taxonomy" id="2746961"/>
    <lineage>
        <taxon>Bacteria</taxon>
        <taxon>Bacillati</taxon>
        <taxon>Actinomycetota</taxon>
        <taxon>Actinomycetes</taxon>
        <taxon>Kitasatosporales</taxon>
        <taxon>Streptomycetaceae</taxon>
        <taxon>Streptomyces</taxon>
    </lineage>
</organism>
<dbReference type="EMBL" id="JACYXT010000001">
    <property type="protein sequence ID" value="MBD9722014.1"/>
    <property type="molecule type" value="Genomic_DNA"/>
</dbReference>
<reference evidence="1" key="1">
    <citation type="submission" date="2020-09" db="EMBL/GenBank/DDBJ databases">
        <title>Streptomyces canutascabiei sp. nov., which causes potato common scab and is distributed across the world.</title>
        <authorList>
            <person name="Nguyen H.P."/>
            <person name="Weisberg A.J."/>
            <person name="Chang J.H."/>
            <person name="Clarke C.R."/>
        </authorList>
    </citation>
    <scope>NUCLEOTIDE SEQUENCE</scope>
    <source>
        <strain evidence="1">ID-01-6.2a</strain>
    </source>
</reference>
<evidence type="ECO:0000313" key="1">
    <source>
        <dbReference type="EMBL" id="MBD9722014.1"/>
    </source>
</evidence>
<evidence type="ECO:0000313" key="2">
    <source>
        <dbReference type="Proteomes" id="UP000661025"/>
    </source>
</evidence>
<dbReference type="AlphaFoldDB" id="A0A927KYE2"/>
<accession>A0A927KYE2</accession>
<gene>
    <name evidence="1" type="ORF">IHE70_01875</name>
</gene>
<name>A0A927KYE2_9ACTN</name>
<dbReference type="Proteomes" id="UP000661025">
    <property type="component" value="Unassembled WGS sequence"/>
</dbReference>